<dbReference type="Proteomes" id="UP000355283">
    <property type="component" value="Unassembled WGS sequence"/>
</dbReference>
<feature type="domain" description="GFO/IDH/MocA-like oxidoreductase" evidence="4">
    <location>
        <begin position="133"/>
        <end position="253"/>
    </location>
</feature>
<reference evidence="5 6" key="1">
    <citation type="submission" date="2019-01" db="EMBL/GenBank/DDBJ databases">
        <title>Nuclear Genome Assembly of the Microalgal Biofuel strain Nannochloropsis salina CCMP1776.</title>
        <authorList>
            <person name="Hovde B."/>
        </authorList>
    </citation>
    <scope>NUCLEOTIDE SEQUENCE [LARGE SCALE GENOMIC DNA]</scope>
    <source>
        <strain evidence="5 6">CCMP1776</strain>
    </source>
</reference>
<dbReference type="Pfam" id="PF22725">
    <property type="entry name" value="GFO_IDH_MocA_C3"/>
    <property type="match status" value="1"/>
</dbReference>
<protein>
    <recommendedName>
        <fullName evidence="7">Gfo/Idh/MocA-like oxidoreductase N-terminal domain-containing protein</fullName>
    </recommendedName>
</protein>
<evidence type="ECO:0000259" key="4">
    <source>
        <dbReference type="Pfam" id="PF22725"/>
    </source>
</evidence>
<dbReference type="InterPro" id="IPR036291">
    <property type="entry name" value="NAD(P)-bd_dom_sf"/>
</dbReference>
<feature type="domain" description="Gfo/Idh/MocA-like oxidoreductase N-terminal" evidence="3">
    <location>
        <begin position="6"/>
        <end position="125"/>
    </location>
</feature>
<dbReference type="EMBL" id="SDOX01000145">
    <property type="protein sequence ID" value="TFJ81030.1"/>
    <property type="molecule type" value="Genomic_DNA"/>
</dbReference>
<dbReference type="SUPFAM" id="SSF55347">
    <property type="entry name" value="Glyceraldehyde-3-phosphate dehydrogenase-like, C-terminal domain"/>
    <property type="match status" value="1"/>
</dbReference>
<keyword evidence="6" id="KW-1185">Reference proteome</keyword>
<dbReference type="InterPro" id="IPR030827">
    <property type="entry name" value="Myo_inos_IolG"/>
</dbReference>
<dbReference type="InterPro" id="IPR055170">
    <property type="entry name" value="GFO_IDH_MocA-like_dom"/>
</dbReference>
<dbReference type="Gene3D" id="3.40.50.720">
    <property type="entry name" value="NAD(P)-binding Rossmann-like Domain"/>
    <property type="match status" value="1"/>
</dbReference>
<dbReference type="NCBIfam" id="TIGR04380">
    <property type="entry name" value="myo_inos_iolG"/>
    <property type="match status" value="1"/>
</dbReference>
<dbReference type="FunFam" id="3.30.360.10:FF:000023">
    <property type="entry name" value="Inositol 2-dehydrogenase"/>
    <property type="match status" value="1"/>
</dbReference>
<accession>A0A4D9CPH8</accession>
<dbReference type="PANTHER" id="PTHR42840">
    <property type="entry name" value="NAD(P)-BINDING ROSSMANN-FOLD SUPERFAMILY PROTEIN-RELATED"/>
    <property type="match status" value="1"/>
</dbReference>
<dbReference type="GO" id="GO:0016491">
    <property type="term" value="F:oxidoreductase activity"/>
    <property type="evidence" value="ECO:0007669"/>
    <property type="project" value="UniProtKB-KW"/>
</dbReference>
<dbReference type="OrthoDB" id="64915at2759"/>
<evidence type="ECO:0000256" key="2">
    <source>
        <dbReference type="ARBA" id="ARBA00023002"/>
    </source>
</evidence>
<evidence type="ECO:0000313" key="6">
    <source>
        <dbReference type="Proteomes" id="UP000355283"/>
    </source>
</evidence>
<gene>
    <name evidence="5" type="ORF">NSK_007673</name>
</gene>
<dbReference type="PANTHER" id="PTHR42840:SF3">
    <property type="entry name" value="BINDING ROSSMANN FOLD OXIDOREDUCTASE, PUTATIVE (AFU_ORTHOLOGUE AFUA_2G10240)-RELATED"/>
    <property type="match status" value="1"/>
</dbReference>
<dbReference type="AlphaFoldDB" id="A0A4D9CPH8"/>
<name>A0A4D9CPH8_9STRA</name>
<dbReference type="Gene3D" id="3.30.360.10">
    <property type="entry name" value="Dihydrodipicolinate Reductase, domain 2"/>
    <property type="match status" value="1"/>
</dbReference>
<dbReference type="SUPFAM" id="SSF51735">
    <property type="entry name" value="NAD(P)-binding Rossmann-fold domains"/>
    <property type="match status" value="1"/>
</dbReference>
<evidence type="ECO:0000256" key="1">
    <source>
        <dbReference type="ARBA" id="ARBA00010928"/>
    </source>
</evidence>
<dbReference type="GO" id="GO:0000166">
    <property type="term" value="F:nucleotide binding"/>
    <property type="evidence" value="ECO:0007669"/>
    <property type="project" value="InterPro"/>
</dbReference>
<keyword evidence="2" id="KW-0560">Oxidoreductase</keyword>
<organism evidence="5 6">
    <name type="scientific">Nannochloropsis salina CCMP1776</name>
    <dbReference type="NCBI Taxonomy" id="1027361"/>
    <lineage>
        <taxon>Eukaryota</taxon>
        <taxon>Sar</taxon>
        <taxon>Stramenopiles</taxon>
        <taxon>Ochrophyta</taxon>
        <taxon>Eustigmatophyceae</taxon>
        <taxon>Eustigmatales</taxon>
        <taxon>Monodopsidaceae</taxon>
        <taxon>Microchloropsis</taxon>
        <taxon>Microchloropsis salina</taxon>
    </lineage>
</organism>
<sequence>MPGEVLRIGVIGVGRIGRVHIETIQSIKNAAVTMVADIWEEGARQVCEQYGIPKYVKDYKDLIAAADVDAVLICSPTDQHASQIIEASRAGKAIFCEKPISLNLNIIDEVCNVVEETGALCMVAFQRRFDPTFRRLQSAVTKGEIGDVHMIAITSRDPGPPPVAYIAQSGGLHCDMAIHDFDMARFITGSDIVEVFTKGDCKIDPAIAEAGDIDTSLVVLKFANGVIGTISNSRKATYGYDQRVEVFGSKGMIQSENLRPNMCTLATAESVHQDLPFNFFMDRYTEAYKVEMEEFVKCALAGSKPPCGVAEGRAATKVAMAAAASMKSNAPVAL</sequence>
<comment type="caution">
    <text evidence="5">The sequence shown here is derived from an EMBL/GenBank/DDBJ whole genome shotgun (WGS) entry which is preliminary data.</text>
</comment>
<dbReference type="Pfam" id="PF01408">
    <property type="entry name" value="GFO_IDH_MocA"/>
    <property type="match status" value="1"/>
</dbReference>
<evidence type="ECO:0000259" key="3">
    <source>
        <dbReference type="Pfam" id="PF01408"/>
    </source>
</evidence>
<proteinExistence type="inferred from homology"/>
<evidence type="ECO:0008006" key="7">
    <source>
        <dbReference type="Google" id="ProtNLM"/>
    </source>
</evidence>
<comment type="similarity">
    <text evidence="1">Belongs to the Gfo/Idh/MocA family.</text>
</comment>
<evidence type="ECO:0000313" key="5">
    <source>
        <dbReference type="EMBL" id="TFJ81030.1"/>
    </source>
</evidence>
<dbReference type="InterPro" id="IPR000683">
    <property type="entry name" value="Gfo/Idh/MocA-like_OxRdtase_N"/>
</dbReference>